<protein>
    <submittedName>
        <fullName evidence="2">Uncharacterized protein</fullName>
    </submittedName>
</protein>
<sequence length="93" mass="9857">MRRAEPRRRSVGAVLVAASSPVRACGVSVGMEERGVQAVAKDSSRIRLCCAVTGRAVNGTAQEDELDVRQDQGVGRAPDQDFVLNMTADEGQA</sequence>
<dbReference type="Proteomes" id="UP000429607">
    <property type="component" value="Unassembled WGS sequence"/>
</dbReference>
<dbReference type="EMBL" id="QXFU01006033">
    <property type="protein sequence ID" value="KAE8962236.1"/>
    <property type="molecule type" value="Genomic_DNA"/>
</dbReference>
<evidence type="ECO:0000313" key="1">
    <source>
        <dbReference type="EMBL" id="KAE8962236.1"/>
    </source>
</evidence>
<comment type="caution">
    <text evidence="2">The sequence shown here is derived from an EMBL/GenBank/DDBJ whole genome shotgun (WGS) entry which is preliminary data.</text>
</comment>
<reference evidence="3 4" key="1">
    <citation type="submission" date="2018-09" db="EMBL/GenBank/DDBJ databases">
        <title>Genomic investigation of the strawberry pathogen Phytophthora fragariae indicates pathogenicity is determined by transcriptional variation in three key races.</title>
        <authorList>
            <person name="Adams T.M."/>
            <person name="Armitage A.D."/>
            <person name="Sobczyk M.K."/>
            <person name="Bates H.J."/>
            <person name="Dunwell J.M."/>
            <person name="Nellist C.F."/>
            <person name="Harrison R.J."/>
        </authorList>
    </citation>
    <scope>NUCLEOTIDE SEQUENCE [LARGE SCALE GENOMIC DNA]</scope>
    <source>
        <strain evidence="2 3">SCRP249</strain>
        <strain evidence="1 4">SCRP324</strain>
    </source>
</reference>
<dbReference type="AlphaFoldDB" id="A0A6A3HAS5"/>
<evidence type="ECO:0000313" key="4">
    <source>
        <dbReference type="Proteomes" id="UP000435112"/>
    </source>
</evidence>
<evidence type="ECO:0000313" key="3">
    <source>
        <dbReference type="Proteomes" id="UP000429607"/>
    </source>
</evidence>
<name>A0A6A3HAS5_9STRA</name>
<evidence type="ECO:0000313" key="2">
    <source>
        <dbReference type="EMBL" id="KAE8966085.1"/>
    </source>
</evidence>
<dbReference type="EMBL" id="QXFV01005158">
    <property type="protein sequence ID" value="KAE8966085.1"/>
    <property type="molecule type" value="Genomic_DNA"/>
</dbReference>
<accession>A0A6A3HAS5</accession>
<dbReference type="Proteomes" id="UP000435112">
    <property type="component" value="Unassembled WGS sequence"/>
</dbReference>
<organism evidence="2 3">
    <name type="scientific">Phytophthora rubi</name>
    <dbReference type="NCBI Taxonomy" id="129364"/>
    <lineage>
        <taxon>Eukaryota</taxon>
        <taxon>Sar</taxon>
        <taxon>Stramenopiles</taxon>
        <taxon>Oomycota</taxon>
        <taxon>Peronosporomycetes</taxon>
        <taxon>Peronosporales</taxon>
        <taxon>Peronosporaceae</taxon>
        <taxon>Phytophthora</taxon>
    </lineage>
</organism>
<proteinExistence type="predicted"/>
<gene>
    <name evidence="2" type="ORF">PR001_g28518</name>
    <name evidence="1" type="ORF">PR002_g29663</name>
</gene>
<dbReference type="OrthoDB" id="10569133at2759"/>